<feature type="domain" description="3'-5' exonuclease" evidence="1">
    <location>
        <begin position="245"/>
        <end position="389"/>
    </location>
</feature>
<reference evidence="3" key="2">
    <citation type="journal article" date="2020" name="Nat. Commun.">
        <title>Large-scale genome sequencing of mycorrhizal fungi provides insights into the early evolution of symbiotic traits.</title>
        <authorList>
            <person name="Miyauchi S."/>
            <person name="Kiss E."/>
            <person name="Kuo A."/>
            <person name="Drula E."/>
            <person name="Kohler A."/>
            <person name="Sanchez-Garcia M."/>
            <person name="Morin E."/>
            <person name="Andreopoulos B."/>
            <person name="Barry K.W."/>
            <person name="Bonito G."/>
            <person name="Buee M."/>
            <person name="Carver A."/>
            <person name="Chen C."/>
            <person name="Cichocki N."/>
            <person name="Clum A."/>
            <person name="Culley D."/>
            <person name="Crous P.W."/>
            <person name="Fauchery L."/>
            <person name="Girlanda M."/>
            <person name="Hayes R.D."/>
            <person name="Keri Z."/>
            <person name="LaButti K."/>
            <person name="Lipzen A."/>
            <person name="Lombard V."/>
            <person name="Magnuson J."/>
            <person name="Maillard F."/>
            <person name="Murat C."/>
            <person name="Nolan M."/>
            <person name="Ohm R.A."/>
            <person name="Pangilinan J."/>
            <person name="Pereira M.F."/>
            <person name="Perotto S."/>
            <person name="Peter M."/>
            <person name="Pfister S."/>
            <person name="Riley R."/>
            <person name="Sitrit Y."/>
            <person name="Stielow J.B."/>
            <person name="Szollosi G."/>
            <person name="Zifcakova L."/>
            <person name="Stursova M."/>
            <person name="Spatafora J.W."/>
            <person name="Tedersoo L."/>
            <person name="Vaario L.M."/>
            <person name="Yamada A."/>
            <person name="Yan M."/>
            <person name="Wang P."/>
            <person name="Xu J."/>
            <person name="Bruns T."/>
            <person name="Baldrian P."/>
            <person name="Vilgalys R."/>
            <person name="Dunand C."/>
            <person name="Henrissat B."/>
            <person name="Grigoriev I.V."/>
            <person name="Hibbett D."/>
            <person name="Nagy L.G."/>
            <person name="Martin F.M."/>
        </authorList>
    </citation>
    <scope>NUCLEOTIDE SEQUENCE</scope>
    <source>
        <strain evidence="3">BED1</strain>
    </source>
</reference>
<feature type="domain" description="CxC5 like cysteine cluster associated with KDZ" evidence="2">
    <location>
        <begin position="465"/>
        <end position="535"/>
    </location>
</feature>
<dbReference type="Proteomes" id="UP001194468">
    <property type="component" value="Unassembled WGS sequence"/>
</dbReference>
<reference evidence="3" key="1">
    <citation type="submission" date="2019-10" db="EMBL/GenBank/DDBJ databases">
        <authorList>
            <consortium name="DOE Joint Genome Institute"/>
            <person name="Kuo A."/>
            <person name="Miyauchi S."/>
            <person name="Kiss E."/>
            <person name="Drula E."/>
            <person name="Kohler A."/>
            <person name="Sanchez-Garcia M."/>
            <person name="Andreopoulos B."/>
            <person name="Barry K.W."/>
            <person name="Bonito G."/>
            <person name="Buee M."/>
            <person name="Carver A."/>
            <person name="Chen C."/>
            <person name="Cichocki N."/>
            <person name="Clum A."/>
            <person name="Culley D."/>
            <person name="Crous P.W."/>
            <person name="Fauchery L."/>
            <person name="Girlanda M."/>
            <person name="Hayes R."/>
            <person name="Keri Z."/>
            <person name="LaButti K."/>
            <person name="Lipzen A."/>
            <person name="Lombard V."/>
            <person name="Magnuson J."/>
            <person name="Maillard F."/>
            <person name="Morin E."/>
            <person name="Murat C."/>
            <person name="Nolan M."/>
            <person name="Ohm R."/>
            <person name="Pangilinan J."/>
            <person name="Pereira M."/>
            <person name="Perotto S."/>
            <person name="Peter M."/>
            <person name="Riley R."/>
            <person name="Sitrit Y."/>
            <person name="Stielow B."/>
            <person name="Szollosi G."/>
            <person name="Zifcakova L."/>
            <person name="Stursova M."/>
            <person name="Spatafora J.W."/>
            <person name="Tedersoo L."/>
            <person name="Vaario L.-M."/>
            <person name="Yamada A."/>
            <person name="Yan M."/>
            <person name="Wang P."/>
            <person name="Xu J."/>
            <person name="Bruns T."/>
            <person name="Baldrian P."/>
            <person name="Vilgalys R."/>
            <person name="Henrissat B."/>
            <person name="Grigoriev I.V."/>
            <person name="Hibbett D."/>
            <person name="Nagy L.G."/>
            <person name="Martin F.M."/>
        </authorList>
    </citation>
    <scope>NUCLEOTIDE SEQUENCE</scope>
    <source>
        <strain evidence="3">BED1</strain>
    </source>
</reference>
<dbReference type="Pfam" id="PF18718">
    <property type="entry name" value="CxC5"/>
    <property type="match status" value="1"/>
</dbReference>
<accession>A0AAD4BKC5</accession>
<proteinExistence type="predicted"/>
<dbReference type="InterPro" id="IPR012337">
    <property type="entry name" value="RNaseH-like_sf"/>
</dbReference>
<dbReference type="AlphaFoldDB" id="A0AAD4BKC5"/>
<protein>
    <submittedName>
        <fullName evidence="3">Uncharacterized protein</fullName>
    </submittedName>
</protein>
<organism evidence="3 4">
    <name type="scientific">Boletus edulis BED1</name>
    <dbReference type="NCBI Taxonomy" id="1328754"/>
    <lineage>
        <taxon>Eukaryota</taxon>
        <taxon>Fungi</taxon>
        <taxon>Dikarya</taxon>
        <taxon>Basidiomycota</taxon>
        <taxon>Agaricomycotina</taxon>
        <taxon>Agaricomycetes</taxon>
        <taxon>Agaricomycetidae</taxon>
        <taxon>Boletales</taxon>
        <taxon>Boletineae</taxon>
        <taxon>Boletaceae</taxon>
        <taxon>Boletoideae</taxon>
        <taxon>Boletus</taxon>
    </lineage>
</organism>
<dbReference type="SUPFAM" id="SSF53098">
    <property type="entry name" value="Ribonuclease H-like"/>
    <property type="match status" value="1"/>
</dbReference>
<comment type="caution">
    <text evidence="3">The sequence shown here is derived from an EMBL/GenBank/DDBJ whole genome shotgun (WGS) entry which is preliminary data.</text>
</comment>
<dbReference type="Gene3D" id="3.30.420.10">
    <property type="entry name" value="Ribonuclease H-like superfamily/Ribonuclease H"/>
    <property type="match status" value="1"/>
</dbReference>
<dbReference type="EMBL" id="WHUW01000039">
    <property type="protein sequence ID" value="KAF8432539.1"/>
    <property type="molecule type" value="Genomic_DNA"/>
</dbReference>
<evidence type="ECO:0000313" key="4">
    <source>
        <dbReference type="Proteomes" id="UP001194468"/>
    </source>
</evidence>
<dbReference type="GO" id="GO:0006139">
    <property type="term" value="P:nucleobase-containing compound metabolic process"/>
    <property type="evidence" value="ECO:0007669"/>
    <property type="project" value="InterPro"/>
</dbReference>
<evidence type="ECO:0000259" key="1">
    <source>
        <dbReference type="Pfam" id="PF01612"/>
    </source>
</evidence>
<keyword evidence="4" id="KW-1185">Reference proteome</keyword>
<gene>
    <name evidence="3" type="ORF">L210DRAFT_3650237</name>
</gene>
<sequence>MQQLVSLLRTSIQGGIGPMAFRQMIQSFHYEQFDRLHEQYLHLVHDCFKGCPSHFWTKKEGFSTFGDQSGYAGSVPSGPYFAWFYAMLVERDTPKLKQCIALLPACTLAIDHSFKVVKHLGKVGGAALFTALHTTVNDYGEIWSMLFTMTKGHDQFMPNMHEIAHSLTKFGHGDVEAVFMDNGCADKEEVQHAFPSLFKGVVHLSTTMQVNLRFDIIMNHRTTDNPLATAALGLQWPVDISTGVQGLVALIEVAYQQTVYLIPTSLFIQRGHINLPHSLLAFLWSPFFKKVGNNIGADLKWLYRDCGFAEFSPPFAGSVELDSMAKEHGAAAKWNVSLADLVSSQLCAYLPKNQQIQVSPQWANTPLPQEFIDHAVLDIYAISEVHQQLLGLQVAQPITSKSSGGTPVAWLATDGREVAHGIVALERPQALNGVNLTSTRVAVTISKIIVPSFLLPPSLSPSKHSVPLSYGDGAQPAWSIHLKCHHCHTNYHNNFSVNGSTRTYYGGVPQYIQVGEHQFAEEKLILHWIDLMLNAYGPF</sequence>
<evidence type="ECO:0000259" key="2">
    <source>
        <dbReference type="Pfam" id="PF18718"/>
    </source>
</evidence>
<evidence type="ECO:0000313" key="3">
    <source>
        <dbReference type="EMBL" id="KAF8432539.1"/>
    </source>
</evidence>
<dbReference type="InterPro" id="IPR002562">
    <property type="entry name" value="3'-5'_exonuclease_dom"/>
</dbReference>
<dbReference type="InterPro" id="IPR036397">
    <property type="entry name" value="RNaseH_sf"/>
</dbReference>
<dbReference type="GO" id="GO:0008408">
    <property type="term" value="F:3'-5' exonuclease activity"/>
    <property type="evidence" value="ECO:0007669"/>
    <property type="project" value="InterPro"/>
</dbReference>
<dbReference type="Pfam" id="PF01612">
    <property type="entry name" value="DNA_pol_A_exo1"/>
    <property type="match status" value="1"/>
</dbReference>
<dbReference type="GO" id="GO:0003676">
    <property type="term" value="F:nucleic acid binding"/>
    <property type="evidence" value="ECO:0007669"/>
    <property type="project" value="InterPro"/>
</dbReference>
<name>A0AAD4BKC5_BOLED</name>
<dbReference type="InterPro" id="IPR041539">
    <property type="entry name" value="CxC5"/>
</dbReference>